<dbReference type="RefSeq" id="WP_281736482.1">
    <property type="nucleotide sequence ID" value="NZ_JAKETQ010000002.1"/>
</dbReference>
<evidence type="ECO:0000313" key="2">
    <source>
        <dbReference type="Proteomes" id="UP001156140"/>
    </source>
</evidence>
<sequence length="60" mass="6216">MRHEMARAGIGHVRVNPRRARDFARAGGHLAKTDALDAAMLAPDGAGPEPGGRSAACPRA</sequence>
<dbReference type="EMBL" id="JALAZD010000002">
    <property type="protein sequence ID" value="MCI0128258.1"/>
    <property type="molecule type" value="Genomic_DNA"/>
</dbReference>
<dbReference type="AlphaFoldDB" id="A0AA41QPL0"/>
<gene>
    <name evidence="1" type="ORF">ML536_15620</name>
</gene>
<comment type="caution">
    <text evidence="1">The sequence shown here is derived from an EMBL/GenBank/DDBJ whole genome shotgun (WGS) entry which is preliminary data.</text>
</comment>
<name>A0AA41QPL0_9HYPH</name>
<organism evidence="1 2">
    <name type="scientific">Paradevosia shaoguanensis</name>
    <dbReference type="NCBI Taxonomy" id="1335043"/>
    <lineage>
        <taxon>Bacteria</taxon>
        <taxon>Pseudomonadati</taxon>
        <taxon>Pseudomonadota</taxon>
        <taxon>Alphaproteobacteria</taxon>
        <taxon>Hyphomicrobiales</taxon>
        <taxon>Devosiaceae</taxon>
        <taxon>Paradevosia</taxon>
    </lineage>
</organism>
<dbReference type="Proteomes" id="UP001156140">
    <property type="component" value="Unassembled WGS sequence"/>
</dbReference>
<evidence type="ECO:0000313" key="1">
    <source>
        <dbReference type="EMBL" id="MCI0128258.1"/>
    </source>
</evidence>
<keyword evidence="2" id="KW-1185">Reference proteome</keyword>
<accession>A0AA41QPL0</accession>
<proteinExistence type="predicted"/>
<protein>
    <submittedName>
        <fullName evidence="1">Uncharacterized protein</fullName>
    </submittedName>
</protein>
<reference evidence="1" key="1">
    <citation type="submission" date="2022-03" db="EMBL/GenBank/DDBJ databases">
        <title>The complete genome sequence of a Methyloterrigena soli.</title>
        <authorList>
            <person name="Zi Z."/>
        </authorList>
    </citation>
    <scope>NUCLEOTIDE SEQUENCE</scope>
    <source>
        <strain evidence="1">M48</strain>
    </source>
</reference>